<dbReference type="Gene3D" id="1.10.357.10">
    <property type="entry name" value="Tetracycline Repressor, domain 2"/>
    <property type="match status" value="1"/>
</dbReference>
<feature type="DNA-binding region" description="H-T-H motif" evidence="2">
    <location>
        <begin position="47"/>
        <end position="66"/>
    </location>
</feature>
<proteinExistence type="predicted"/>
<sequence length="215" mass="24916">MTDGQSKKIFIIKGSYLPKIVDKEQKRKDIAISCSDLIHEVGIKKLTVAQCAKTAGVGKGTIYEYFESKEDIIFEIINLHIEEYHAEFLKSIKDVKTTKEKIFHFFKFVLDDSIENMKHFNGYKEYLSIVLSEDNENMKGFNKSCDVFFKAQIELIIQEGIKNKELIPESMNFSEGLLVFEKGLALIKMTNDEYDVQKKCEVFINNLFKLIEVKK</sequence>
<dbReference type="KEGG" id="alp:LPB137_03995"/>
<organism evidence="4 5">
    <name type="scientific">Poseidonibacter parvus</name>
    <dbReference type="NCBI Taxonomy" id="1850254"/>
    <lineage>
        <taxon>Bacteria</taxon>
        <taxon>Pseudomonadati</taxon>
        <taxon>Campylobacterota</taxon>
        <taxon>Epsilonproteobacteria</taxon>
        <taxon>Campylobacterales</taxon>
        <taxon>Arcobacteraceae</taxon>
        <taxon>Poseidonibacter</taxon>
    </lineage>
</organism>
<evidence type="ECO:0000256" key="1">
    <source>
        <dbReference type="ARBA" id="ARBA00023125"/>
    </source>
</evidence>
<evidence type="ECO:0000256" key="2">
    <source>
        <dbReference type="PROSITE-ProRule" id="PRU00335"/>
    </source>
</evidence>
<dbReference type="PRINTS" id="PR00455">
    <property type="entry name" value="HTHTETR"/>
</dbReference>
<dbReference type="PROSITE" id="PS50977">
    <property type="entry name" value="HTH_TETR_2"/>
    <property type="match status" value="1"/>
</dbReference>
<evidence type="ECO:0000313" key="4">
    <source>
        <dbReference type="EMBL" id="APW65057.1"/>
    </source>
</evidence>
<feature type="domain" description="HTH tetR-type" evidence="3">
    <location>
        <begin position="24"/>
        <end position="84"/>
    </location>
</feature>
<dbReference type="InterPro" id="IPR050624">
    <property type="entry name" value="HTH-type_Tx_Regulator"/>
</dbReference>
<name>A0A1P8KKH8_9BACT</name>
<evidence type="ECO:0000313" key="5">
    <source>
        <dbReference type="Proteomes" id="UP000186074"/>
    </source>
</evidence>
<dbReference type="InterPro" id="IPR001647">
    <property type="entry name" value="HTH_TetR"/>
</dbReference>
<dbReference type="PANTHER" id="PTHR43479">
    <property type="entry name" value="ACREF/ENVCD OPERON REPRESSOR-RELATED"/>
    <property type="match status" value="1"/>
</dbReference>
<gene>
    <name evidence="4" type="ORF">LPB137_03995</name>
</gene>
<dbReference type="Pfam" id="PF00440">
    <property type="entry name" value="TetR_N"/>
    <property type="match status" value="1"/>
</dbReference>
<dbReference type="SUPFAM" id="SSF46689">
    <property type="entry name" value="Homeodomain-like"/>
    <property type="match status" value="1"/>
</dbReference>
<dbReference type="PANTHER" id="PTHR43479:SF11">
    <property type="entry name" value="ACREF_ENVCD OPERON REPRESSOR-RELATED"/>
    <property type="match status" value="1"/>
</dbReference>
<dbReference type="GO" id="GO:0003677">
    <property type="term" value="F:DNA binding"/>
    <property type="evidence" value="ECO:0007669"/>
    <property type="project" value="UniProtKB-UniRule"/>
</dbReference>
<dbReference type="Proteomes" id="UP000186074">
    <property type="component" value="Chromosome"/>
</dbReference>
<evidence type="ECO:0000259" key="3">
    <source>
        <dbReference type="PROSITE" id="PS50977"/>
    </source>
</evidence>
<keyword evidence="5" id="KW-1185">Reference proteome</keyword>
<dbReference type="STRING" id="1850254.LPB137_03995"/>
<dbReference type="AlphaFoldDB" id="A0A1P8KKH8"/>
<dbReference type="OrthoDB" id="9809994at2"/>
<keyword evidence="1 2" id="KW-0238">DNA-binding</keyword>
<dbReference type="InterPro" id="IPR009057">
    <property type="entry name" value="Homeodomain-like_sf"/>
</dbReference>
<dbReference type="EMBL" id="CP019070">
    <property type="protein sequence ID" value="APW65057.1"/>
    <property type="molecule type" value="Genomic_DNA"/>
</dbReference>
<accession>A0A1P8KKH8</accession>
<protein>
    <recommendedName>
        <fullName evidence="3">HTH tetR-type domain-containing protein</fullName>
    </recommendedName>
</protein>
<reference evidence="4 5" key="1">
    <citation type="submission" date="2017-01" db="EMBL/GenBank/DDBJ databases">
        <title>Genome sequencing of Arcobacter sp. LPB0137.</title>
        <authorList>
            <person name="Lee G.-W."/>
            <person name="Yi H."/>
        </authorList>
    </citation>
    <scope>NUCLEOTIDE SEQUENCE [LARGE SCALE GENOMIC DNA]</scope>
    <source>
        <strain evidence="4 5">LPB0137</strain>
    </source>
</reference>